<protein>
    <submittedName>
        <fullName evidence="2">Uncharacterized protein</fullName>
    </submittedName>
</protein>
<evidence type="ECO:0000313" key="3">
    <source>
        <dbReference type="Proteomes" id="UP000501812"/>
    </source>
</evidence>
<feature type="region of interest" description="Disordered" evidence="1">
    <location>
        <begin position="23"/>
        <end position="94"/>
    </location>
</feature>
<evidence type="ECO:0000256" key="1">
    <source>
        <dbReference type="SAM" id="MobiDB-lite"/>
    </source>
</evidence>
<keyword evidence="3" id="KW-1185">Reference proteome</keyword>
<dbReference type="AlphaFoldDB" id="A0A858REP5"/>
<name>A0A858REP5_9BACT</name>
<proteinExistence type="predicted"/>
<dbReference type="RefSeq" id="WP_169453880.1">
    <property type="nucleotide sequence ID" value="NZ_CP051774.1"/>
</dbReference>
<dbReference type="EMBL" id="CP051774">
    <property type="protein sequence ID" value="QJE95566.1"/>
    <property type="molecule type" value="Genomic_DNA"/>
</dbReference>
<feature type="region of interest" description="Disordered" evidence="1">
    <location>
        <begin position="220"/>
        <end position="243"/>
    </location>
</feature>
<accession>A0A858REP5</accession>
<dbReference type="Proteomes" id="UP000501812">
    <property type="component" value="Chromosome"/>
</dbReference>
<organism evidence="2 3">
    <name type="scientific">Luteolibacter luteus</name>
    <dbReference type="NCBI Taxonomy" id="2728835"/>
    <lineage>
        <taxon>Bacteria</taxon>
        <taxon>Pseudomonadati</taxon>
        <taxon>Verrucomicrobiota</taxon>
        <taxon>Verrucomicrobiia</taxon>
        <taxon>Verrucomicrobiales</taxon>
        <taxon>Verrucomicrobiaceae</taxon>
        <taxon>Luteolibacter</taxon>
    </lineage>
</organism>
<dbReference type="KEGG" id="luo:HHL09_07125"/>
<reference evidence="2 3" key="1">
    <citation type="submission" date="2020-04" db="EMBL/GenBank/DDBJ databases">
        <title>Luteolibacter sp. G-1-1-1 isolated from soil.</title>
        <authorList>
            <person name="Dahal R.H."/>
        </authorList>
    </citation>
    <scope>NUCLEOTIDE SEQUENCE [LARGE SCALE GENOMIC DNA]</scope>
    <source>
        <strain evidence="2 3">G-1-1-1</strain>
    </source>
</reference>
<sequence>MRSFRPIIACAVLTLPVTAQDIAPKDDARDPVLSALSGNLGEEDGPSVTVDISASAQSLMPEDSGQPVLVKPSADSSPEEKSEAPEEAYSEPEGVTVAVEPGSAGNAAVDASSVKLLAPFPAKPLSAPPAGWRLEHPKEVPAFVREVQLPNGTKISLSIRPHLLVPDADGSHVIAVKEPGYEPALRYAQTGTMSAVLSTSLERLDEDSRKMSDAVERLGQLLSSLPTPQTPPEAAPSPIKKLR</sequence>
<evidence type="ECO:0000313" key="2">
    <source>
        <dbReference type="EMBL" id="QJE95566.1"/>
    </source>
</evidence>
<gene>
    <name evidence="2" type="ORF">HHL09_07125</name>
</gene>